<dbReference type="PROSITE" id="PS51257">
    <property type="entry name" value="PROKAR_LIPOPROTEIN"/>
    <property type="match status" value="1"/>
</dbReference>
<protein>
    <submittedName>
        <fullName evidence="2">Unannotated protein</fullName>
    </submittedName>
</protein>
<name>A0A6J7PB63_9ZZZZ</name>
<evidence type="ECO:0000313" key="2">
    <source>
        <dbReference type="EMBL" id="CAB5001725.1"/>
    </source>
</evidence>
<keyword evidence="1" id="KW-0812">Transmembrane</keyword>
<organism evidence="2">
    <name type="scientific">freshwater metagenome</name>
    <dbReference type="NCBI Taxonomy" id="449393"/>
    <lineage>
        <taxon>unclassified sequences</taxon>
        <taxon>metagenomes</taxon>
        <taxon>ecological metagenomes</taxon>
    </lineage>
</organism>
<accession>A0A6J7PB63</accession>
<dbReference type="EMBL" id="CAFBOZ010000080">
    <property type="protein sequence ID" value="CAB5001725.1"/>
    <property type="molecule type" value="Genomic_DNA"/>
</dbReference>
<evidence type="ECO:0000256" key="1">
    <source>
        <dbReference type="SAM" id="Phobius"/>
    </source>
</evidence>
<feature type="transmembrane region" description="Helical" evidence="1">
    <location>
        <begin position="158"/>
        <end position="180"/>
    </location>
</feature>
<keyword evidence="1" id="KW-0472">Membrane</keyword>
<keyword evidence="1" id="KW-1133">Transmembrane helix</keyword>
<gene>
    <name evidence="2" type="ORF">UFOPK3992_00687</name>
</gene>
<feature type="transmembrane region" description="Helical" evidence="1">
    <location>
        <begin position="186"/>
        <end position="208"/>
    </location>
</feature>
<feature type="transmembrane region" description="Helical" evidence="1">
    <location>
        <begin position="59"/>
        <end position="77"/>
    </location>
</feature>
<feature type="transmembrane region" description="Helical" evidence="1">
    <location>
        <begin position="261"/>
        <end position="278"/>
    </location>
</feature>
<proteinExistence type="predicted"/>
<feature type="transmembrane region" description="Helical" evidence="1">
    <location>
        <begin position="129"/>
        <end position="151"/>
    </location>
</feature>
<sequence>MARHPLLQLALPSLAVLLAGCGRLGELNTSPPVTPEQWCTLRPCVDVGDIVLNEPSSTALVFLLAALWVASGVYFLVTARAQTSRRWLGIALVLGGIGAAQAGVSYQAFSYALKCAGRDVCLLTSGWEVGYSITQAVSVSAMLVAVAYACSAGRLRRVLCWYAAFNVVVYLVVSLIGVMAPSRMLLSFEVLLLFALPGIIIVIALAARRYRADHQPLDRSLLLTAVLLVVVQVAYYAYYAAGITALLWKDGTGIYFSENDVLHVGMILWLSYVVIVVGKHLRDLTQSACRPSTASSPEAQ</sequence>
<feature type="transmembrane region" description="Helical" evidence="1">
    <location>
        <begin position="220"/>
        <end position="241"/>
    </location>
</feature>
<dbReference type="AlphaFoldDB" id="A0A6J7PB63"/>
<feature type="transmembrane region" description="Helical" evidence="1">
    <location>
        <begin position="89"/>
        <end position="109"/>
    </location>
</feature>
<reference evidence="2" key="1">
    <citation type="submission" date="2020-05" db="EMBL/GenBank/DDBJ databases">
        <authorList>
            <person name="Chiriac C."/>
            <person name="Salcher M."/>
            <person name="Ghai R."/>
            <person name="Kavagutti S V."/>
        </authorList>
    </citation>
    <scope>NUCLEOTIDE SEQUENCE</scope>
</reference>